<name>A0AA86UX73_9EUKA</name>
<evidence type="ECO:0000313" key="3">
    <source>
        <dbReference type="Proteomes" id="UP001642409"/>
    </source>
</evidence>
<reference evidence="1" key="1">
    <citation type="submission" date="2023-06" db="EMBL/GenBank/DDBJ databases">
        <authorList>
            <person name="Kurt Z."/>
        </authorList>
    </citation>
    <scope>NUCLEOTIDE SEQUENCE</scope>
</reference>
<keyword evidence="3" id="KW-1185">Reference proteome</keyword>
<dbReference type="Proteomes" id="UP001642409">
    <property type="component" value="Unassembled WGS sequence"/>
</dbReference>
<comment type="caution">
    <text evidence="1">The sequence shown here is derived from an EMBL/GenBank/DDBJ whole genome shotgun (WGS) entry which is preliminary data.</text>
</comment>
<dbReference type="EMBL" id="CAXDID020000055">
    <property type="protein sequence ID" value="CAL6007396.1"/>
    <property type="molecule type" value="Genomic_DNA"/>
</dbReference>
<evidence type="ECO:0000313" key="1">
    <source>
        <dbReference type="EMBL" id="CAI9951793.1"/>
    </source>
</evidence>
<accession>A0AA86UX73</accession>
<reference evidence="2 3" key="2">
    <citation type="submission" date="2024-07" db="EMBL/GenBank/DDBJ databases">
        <authorList>
            <person name="Akdeniz Z."/>
        </authorList>
    </citation>
    <scope>NUCLEOTIDE SEQUENCE [LARGE SCALE GENOMIC DNA]</scope>
</reference>
<gene>
    <name evidence="2" type="ORF">HINF_LOCUS20621</name>
    <name evidence="1" type="ORF">HINF_LOCUS39438</name>
</gene>
<organism evidence="1">
    <name type="scientific">Hexamita inflata</name>
    <dbReference type="NCBI Taxonomy" id="28002"/>
    <lineage>
        <taxon>Eukaryota</taxon>
        <taxon>Metamonada</taxon>
        <taxon>Diplomonadida</taxon>
        <taxon>Hexamitidae</taxon>
        <taxon>Hexamitinae</taxon>
        <taxon>Hexamita</taxon>
    </lineage>
</organism>
<evidence type="ECO:0000313" key="2">
    <source>
        <dbReference type="EMBL" id="CAL6007396.1"/>
    </source>
</evidence>
<sequence length="108" mass="12980">MKQQLSVVLYLIHPIYNNILITSLGIKAYYQLYQFERADRDSVMRFDFNNTLQTQKHYALPLIRQSQDSYQPSQRQLQRQLPRSTMFFQVPNQLRLSEEAIQSDNPRR</sequence>
<dbReference type="EMBL" id="CATOUU010000825">
    <property type="protein sequence ID" value="CAI9951793.1"/>
    <property type="molecule type" value="Genomic_DNA"/>
</dbReference>
<dbReference type="AlphaFoldDB" id="A0AA86UX73"/>
<protein>
    <submittedName>
        <fullName evidence="2">Hypothetical_protein</fullName>
    </submittedName>
</protein>
<proteinExistence type="predicted"/>